<accession>A0ABN2Q993</accession>
<organism evidence="1 2">
    <name type="scientific">Amycolatopsis minnesotensis</name>
    <dbReference type="NCBI Taxonomy" id="337894"/>
    <lineage>
        <taxon>Bacteria</taxon>
        <taxon>Bacillati</taxon>
        <taxon>Actinomycetota</taxon>
        <taxon>Actinomycetes</taxon>
        <taxon>Pseudonocardiales</taxon>
        <taxon>Pseudonocardiaceae</taxon>
        <taxon>Amycolatopsis</taxon>
    </lineage>
</organism>
<name>A0ABN2Q993_9PSEU</name>
<keyword evidence="2" id="KW-1185">Reference proteome</keyword>
<comment type="caution">
    <text evidence="1">The sequence shown here is derived from an EMBL/GenBank/DDBJ whole genome shotgun (WGS) entry which is preliminary data.</text>
</comment>
<reference evidence="1 2" key="1">
    <citation type="journal article" date="2019" name="Int. J. Syst. Evol. Microbiol.">
        <title>The Global Catalogue of Microorganisms (GCM) 10K type strain sequencing project: providing services to taxonomists for standard genome sequencing and annotation.</title>
        <authorList>
            <consortium name="The Broad Institute Genomics Platform"/>
            <consortium name="The Broad Institute Genome Sequencing Center for Infectious Disease"/>
            <person name="Wu L."/>
            <person name="Ma J."/>
        </authorList>
    </citation>
    <scope>NUCLEOTIDE SEQUENCE [LARGE SCALE GENOMIC DNA]</scope>
    <source>
        <strain evidence="1 2">JCM 14545</strain>
    </source>
</reference>
<dbReference type="Proteomes" id="UP001501116">
    <property type="component" value="Unassembled WGS sequence"/>
</dbReference>
<protein>
    <submittedName>
        <fullName evidence="1">Uncharacterized protein</fullName>
    </submittedName>
</protein>
<dbReference type="EMBL" id="BAAANN010000004">
    <property type="protein sequence ID" value="GAA1947479.1"/>
    <property type="molecule type" value="Genomic_DNA"/>
</dbReference>
<proteinExistence type="predicted"/>
<evidence type="ECO:0000313" key="2">
    <source>
        <dbReference type="Proteomes" id="UP001501116"/>
    </source>
</evidence>
<evidence type="ECO:0000313" key="1">
    <source>
        <dbReference type="EMBL" id="GAA1947479.1"/>
    </source>
</evidence>
<gene>
    <name evidence="1" type="ORF">GCM10009754_14590</name>
</gene>
<sequence length="62" mass="7117">MRFRQGSPCFQHYRAAPTERAAEPAGAARECPFVRFRWGTPDFNTIAGHRQKGARKKRGERV</sequence>